<dbReference type="SUPFAM" id="SSF110849">
    <property type="entry name" value="ParB/Sulfiredoxin"/>
    <property type="match status" value="1"/>
</dbReference>
<dbReference type="Gene3D" id="3.90.1530.30">
    <property type="match status" value="1"/>
</dbReference>
<comment type="similarity">
    <text evidence="1">Belongs to the ParB family.</text>
</comment>
<proteinExistence type="inferred from homology"/>
<sequence>MSRKSKLSAVFEAVNDEPAQAVQTNVSSEDAAAFIQVQPIKLSRIYVNQTQFRKYFDPDEQAKLRNSIEQNGFQGSILLRPLPESLRAEADPNCDFELIYGESRYRAVKDLGYDTIPAEVKELTDYQARRIRLDENLVRNDLNPLEEVEGVLEIAADELGISTRKVISLLDEVVNNAQRKKEMKSDIALQAEKLEAVLEYYKKGSLTGFRGKFRKLQRLPEDIKTAVREQLSWSKAVEIAPVKDAEIRGKLLRWAIEDNPSVAEIRKERRELLQATAPEAETDSNDNSLKLRFYRGLTKISKSEEWANPESTERLERLIQEIEDIFQTKIS</sequence>
<dbReference type="EMBL" id="QXHD01000004">
    <property type="protein sequence ID" value="NEZ61022.1"/>
    <property type="molecule type" value="Genomic_DNA"/>
</dbReference>
<evidence type="ECO:0000256" key="1">
    <source>
        <dbReference type="ARBA" id="ARBA00006295"/>
    </source>
</evidence>
<dbReference type="SMART" id="SM00470">
    <property type="entry name" value="ParB"/>
    <property type="match status" value="1"/>
</dbReference>
<evidence type="ECO:0000313" key="3">
    <source>
        <dbReference type="EMBL" id="NEZ61022.1"/>
    </source>
</evidence>
<dbReference type="PANTHER" id="PTHR33375:SF1">
    <property type="entry name" value="CHROMOSOME-PARTITIONING PROTEIN PARB-RELATED"/>
    <property type="match status" value="1"/>
</dbReference>
<evidence type="ECO:0000259" key="2">
    <source>
        <dbReference type="SMART" id="SM00470"/>
    </source>
</evidence>
<dbReference type="GO" id="GO:0007059">
    <property type="term" value="P:chromosome segregation"/>
    <property type="evidence" value="ECO:0007669"/>
    <property type="project" value="TreeGrafter"/>
</dbReference>
<evidence type="ECO:0000313" key="4">
    <source>
        <dbReference type="Proteomes" id="UP000481033"/>
    </source>
</evidence>
<dbReference type="PANTHER" id="PTHR33375">
    <property type="entry name" value="CHROMOSOME-PARTITIONING PROTEIN PARB-RELATED"/>
    <property type="match status" value="1"/>
</dbReference>
<gene>
    <name evidence="3" type="ORF">DXZ20_36390</name>
</gene>
<organism evidence="3 4">
    <name type="scientific">Adonisia turfae CCMR0081</name>
    <dbReference type="NCBI Taxonomy" id="2292702"/>
    <lineage>
        <taxon>Bacteria</taxon>
        <taxon>Bacillati</taxon>
        <taxon>Cyanobacteriota</taxon>
        <taxon>Adonisia</taxon>
        <taxon>Adonisia turfae</taxon>
    </lineage>
</organism>
<dbReference type="InterPro" id="IPR004437">
    <property type="entry name" value="ParB/RepB/Spo0J"/>
</dbReference>
<protein>
    <submittedName>
        <fullName evidence="3">ParB/RepB/Spo0J family partition protein</fullName>
    </submittedName>
</protein>
<dbReference type="Proteomes" id="UP000481033">
    <property type="component" value="Unassembled WGS sequence"/>
</dbReference>
<dbReference type="AlphaFoldDB" id="A0A6M0RZ94"/>
<dbReference type="InterPro" id="IPR036086">
    <property type="entry name" value="ParB/Sulfiredoxin_sf"/>
</dbReference>
<dbReference type="GO" id="GO:0003677">
    <property type="term" value="F:DNA binding"/>
    <property type="evidence" value="ECO:0007669"/>
    <property type="project" value="InterPro"/>
</dbReference>
<name>A0A6M0RZ94_9CYAN</name>
<dbReference type="Gene3D" id="1.10.10.2830">
    <property type="match status" value="1"/>
</dbReference>
<dbReference type="InterPro" id="IPR050336">
    <property type="entry name" value="Chromosome_partition/occlusion"/>
</dbReference>
<reference evidence="3 4" key="1">
    <citation type="journal article" date="2020" name="Microb. Ecol.">
        <title>Ecogenomics of the Marine Benthic Filamentous Cyanobacterium Adonisia.</title>
        <authorList>
            <person name="Walter J.M."/>
            <person name="Coutinho F.H."/>
            <person name="Leomil L."/>
            <person name="Hargreaves P.I."/>
            <person name="Campeao M.E."/>
            <person name="Vieira V.V."/>
            <person name="Silva B.S."/>
            <person name="Fistarol G.O."/>
            <person name="Salomon P.S."/>
            <person name="Sawabe T."/>
            <person name="Mino S."/>
            <person name="Hosokawa M."/>
            <person name="Miyashita H."/>
            <person name="Maruyama F."/>
            <person name="van Verk M.C."/>
            <person name="Dutilh B.E."/>
            <person name="Thompson C.C."/>
            <person name="Thompson F.L."/>
        </authorList>
    </citation>
    <scope>NUCLEOTIDE SEQUENCE [LARGE SCALE GENOMIC DNA]</scope>
    <source>
        <strain evidence="3 4">CCMR0081</strain>
    </source>
</reference>
<feature type="domain" description="ParB-like N-terminal" evidence="2">
    <location>
        <begin position="38"/>
        <end position="137"/>
    </location>
</feature>
<dbReference type="NCBIfam" id="TIGR00180">
    <property type="entry name" value="parB_part"/>
    <property type="match status" value="1"/>
</dbReference>
<keyword evidence="4" id="KW-1185">Reference proteome</keyword>
<dbReference type="RefSeq" id="WP_163703275.1">
    <property type="nucleotide sequence ID" value="NZ_QXHD01000004.1"/>
</dbReference>
<comment type="caution">
    <text evidence="3">The sequence shown here is derived from an EMBL/GenBank/DDBJ whole genome shotgun (WGS) entry which is preliminary data.</text>
</comment>
<accession>A0A6M0RZ94</accession>
<dbReference type="InterPro" id="IPR003115">
    <property type="entry name" value="ParB_N"/>
</dbReference>
<dbReference type="GO" id="GO:0005694">
    <property type="term" value="C:chromosome"/>
    <property type="evidence" value="ECO:0007669"/>
    <property type="project" value="TreeGrafter"/>
</dbReference>
<dbReference type="Pfam" id="PF02195">
    <property type="entry name" value="ParB_N"/>
    <property type="match status" value="1"/>
</dbReference>